<reference evidence="2" key="1">
    <citation type="submission" date="2016-10" db="EMBL/GenBank/DDBJ databases">
        <title>Sequence of Gallionella enrichment culture.</title>
        <authorList>
            <person name="Poehlein A."/>
            <person name="Muehling M."/>
            <person name="Daniel R."/>
        </authorList>
    </citation>
    <scope>NUCLEOTIDE SEQUENCE</scope>
</reference>
<dbReference type="AlphaFoldDB" id="A0A1J5QA23"/>
<dbReference type="AntiFam" id="ANF00125">
    <property type="entry name" value="Shadow ORF (opposite lpxD)"/>
</dbReference>
<gene>
    <name evidence="2" type="ORF">GALL_440010</name>
</gene>
<feature type="region of interest" description="Disordered" evidence="1">
    <location>
        <begin position="105"/>
        <end position="199"/>
    </location>
</feature>
<organism evidence="2">
    <name type="scientific">mine drainage metagenome</name>
    <dbReference type="NCBI Taxonomy" id="410659"/>
    <lineage>
        <taxon>unclassified sequences</taxon>
        <taxon>metagenomes</taxon>
        <taxon>ecological metagenomes</taxon>
    </lineage>
</organism>
<feature type="region of interest" description="Disordered" evidence="1">
    <location>
        <begin position="272"/>
        <end position="311"/>
    </location>
</feature>
<dbReference type="EMBL" id="MLJW01002539">
    <property type="protein sequence ID" value="OIQ74347.1"/>
    <property type="molecule type" value="Genomic_DNA"/>
</dbReference>
<feature type="compositionally biased region" description="Basic residues" evidence="1">
    <location>
        <begin position="164"/>
        <end position="182"/>
    </location>
</feature>
<feature type="compositionally biased region" description="Basic and acidic residues" evidence="1">
    <location>
        <begin position="117"/>
        <end position="132"/>
    </location>
</feature>
<evidence type="ECO:0000313" key="2">
    <source>
        <dbReference type="EMBL" id="OIQ74347.1"/>
    </source>
</evidence>
<feature type="compositionally biased region" description="Pro residues" evidence="1">
    <location>
        <begin position="275"/>
        <end position="284"/>
    </location>
</feature>
<comment type="caution">
    <text evidence="2">The sequence shown here is derived from an EMBL/GenBank/DDBJ whole genome shotgun (WGS) entry which is preliminary data.</text>
</comment>
<accession>A0A1J5QA23</accession>
<protein>
    <submittedName>
        <fullName evidence="2">Uncharacterized protein</fullName>
    </submittedName>
</protein>
<name>A0A1J5QA23_9ZZZZ</name>
<evidence type="ECO:0000256" key="1">
    <source>
        <dbReference type="SAM" id="MobiDB-lite"/>
    </source>
</evidence>
<sequence length="311" mass="34819">MHLIVELGARADRGIADGATVNRRIRAQLHIIAQAHRAQRMDARPALRRHIRARAKGFAHLLCPRFLRRDKREPVAPNHTAGVADKTVANHHPRHDAHAVQDQRIGPDLGTLGNRDMAGDTRPRADTHTAPDKHKRRNRGTLTNLGAGVDHTGGMNTGRNLRPGVKHARQARHRKTRTRHKDRGLQPQRAPIGPGPQHRCPCRALGEPFGIFRVHRQRQIIDPRRGWLCGTANNEVKVALGLRVQRLGNIFYAVAHHNSDAARAISRDAFGIIPEPRPIPPRPSQAPRKSRRRGHRCHADTPSAPSPARWR</sequence>
<proteinExistence type="predicted"/>